<dbReference type="Pfam" id="PF12146">
    <property type="entry name" value="Hydrolase_4"/>
    <property type="match status" value="1"/>
</dbReference>
<feature type="domain" description="Serine aminopeptidase S33" evidence="2">
    <location>
        <begin position="32"/>
        <end position="298"/>
    </location>
</feature>
<reference evidence="3 4" key="1">
    <citation type="submission" date="2018-11" db="EMBL/GenBank/DDBJ databases">
        <title>Genome sequence of Saitozyma podzolica DSM 27192.</title>
        <authorList>
            <person name="Aliyu H."/>
            <person name="Gorte O."/>
            <person name="Ochsenreither K."/>
        </authorList>
    </citation>
    <scope>NUCLEOTIDE SEQUENCE [LARGE SCALE GENOMIC DNA]</scope>
    <source>
        <strain evidence="3 4">DSM 27192</strain>
    </source>
</reference>
<feature type="region of interest" description="Disordered" evidence="1">
    <location>
        <begin position="77"/>
        <end position="103"/>
    </location>
</feature>
<organism evidence="3 4">
    <name type="scientific">Saitozyma podzolica</name>
    <dbReference type="NCBI Taxonomy" id="1890683"/>
    <lineage>
        <taxon>Eukaryota</taxon>
        <taxon>Fungi</taxon>
        <taxon>Dikarya</taxon>
        <taxon>Basidiomycota</taxon>
        <taxon>Agaricomycotina</taxon>
        <taxon>Tremellomycetes</taxon>
        <taxon>Tremellales</taxon>
        <taxon>Trimorphomycetaceae</taxon>
        <taxon>Saitozyma</taxon>
    </lineage>
</organism>
<dbReference type="Gene3D" id="3.40.50.1820">
    <property type="entry name" value="alpha/beta hydrolase"/>
    <property type="match status" value="1"/>
</dbReference>
<dbReference type="InterPro" id="IPR029058">
    <property type="entry name" value="AB_hydrolase_fold"/>
</dbReference>
<feature type="compositionally biased region" description="Polar residues" evidence="1">
    <location>
        <begin position="319"/>
        <end position="338"/>
    </location>
</feature>
<keyword evidence="4" id="KW-1185">Reference proteome</keyword>
<dbReference type="SUPFAM" id="SSF53474">
    <property type="entry name" value="alpha/beta-Hydrolases"/>
    <property type="match status" value="1"/>
</dbReference>
<dbReference type="EMBL" id="RSCD01000017">
    <property type="protein sequence ID" value="RSH87302.1"/>
    <property type="molecule type" value="Genomic_DNA"/>
</dbReference>
<evidence type="ECO:0000259" key="2">
    <source>
        <dbReference type="Pfam" id="PF12146"/>
    </source>
</evidence>
<dbReference type="InterPro" id="IPR051044">
    <property type="entry name" value="MAG_DAG_Lipase"/>
</dbReference>
<dbReference type="AlphaFoldDB" id="A0A427Y866"/>
<dbReference type="InterPro" id="IPR022742">
    <property type="entry name" value="Hydrolase_4"/>
</dbReference>
<evidence type="ECO:0000313" key="4">
    <source>
        <dbReference type="Proteomes" id="UP000279259"/>
    </source>
</evidence>
<feature type="region of interest" description="Disordered" evidence="1">
    <location>
        <begin position="316"/>
        <end position="338"/>
    </location>
</feature>
<dbReference type="Proteomes" id="UP000279259">
    <property type="component" value="Unassembled WGS sequence"/>
</dbReference>
<comment type="caution">
    <text evidence="3">The sequence shown here is derived from an EMBL/GenBank/DDBJ whole genome shotgun (WGS) entry which is preliminary data.</text>
</comment>
<proteinExistence type="predicted"/>
<feature type="compositionally biased region" description="Basic and acidic residues" evidence="1">
    <location>
        <begin position="77"/>
        <end position="93"/>
    </location>
</feature>
<sequence>MAALDVTVTDEWVLGSGNTPFFTKRWYPSNEEPKAYIVFMHGFSEHAARYDHFFRHLAAAPSSLHIFAFDQRGYGRTGHEPSDRTLPRTVKHEKSPKRKSGGWAKALPDAEFFVRREHDRAKGKKVFLWGHSMGGGQALAFATRPHPPPSKDTLALLSGVIGGGACIRLTSPKPWVMVKAGGLAASMGLGHMLIPAPIDYDGLSHNKEANDACRVDPFCEQIGSLRGLGDLINGGGTLDSPAAWDAWPKDLPLLMYHGGDDPVTDPKVAERFYQNVKAEDKKFELLKGMLHEVHNELEPTPQDLAKLISDWVHAHIGDTPSNPDSDPATNGSSPVAKL</sequence>
<evidence type="ECO:0000313" key="3">
    <source>
        <dbReference type="EMBL" id="RSH87302.1"/>
    </source>
</evidence>
<name>A0A427Y866_9TREE</name>
<accession>A0A427Y866</accession>
<evidence type="ECO:0000256" key="1">
    <source>
        <dbReference type="SAM" id="MobiDB-lite"/>
    </source>
</evidence>
<gene>
    <name evidence="3" type="ORF">EHS25_003211</name>
</gene>
<protein>
    <recommendedName>
        <fullName evidence="2">Serine aminopeptidase S33 domain-containing protein</fullName>
    </recommendedName>
</protein>
<dbReference type="OrthoDB" id="10249433at2759"/>
<dbReference type="PANTHER" id="PTHR11614">
    <property type="entry name" value="PHOSPHOLIPASE-RELATED"/>
    <property type="match status" value="1"/>
</dbReference>
<dbReference type="STRING" id="1890683.A0A427Y866"/>